<reference evidence="1" key="1">
    <citation type="submission" date="2018-10" db="EMBL/GenBank/DDBJ databases">
        <title>Hidden diversity of soil giant viruses.</title>
        <authorList>
            <person name="Schulz F."/>
            <person name="Alteio L."/>
            <person name="Goudeau D."/>
            <person name="Ryan E.M."/>
            <person name="Malmstrom R.R."/>
            <person name="Blanchard J."/>
            <person name="Woyke T."/>
        </authorList>
    </citation>
    <scope>NUCLEOTIDE SEQUENCE</scope>
    <source>
        <strain evidence="1">HAV1</strain>
    </source>
</reference>
<accession>A0A3G5A2K9</accession>
<dbReference type="EMBL" id="MK072272">
    <property type="protein sequence ID" value="AYV81370.1"/>
    <property type="molecule type" value="Genomic_DNA"/>
</dbReference>
<organism evidence="1">
    <name type="scientific">Harvfovirus sp</name>
    <dbReference type="NCBI Taxonomy" id="2487768"/>
    <lineage>
        <taxon>Viruses</taxon>
        <taxon>Varidnaviria</taxon>
        <taxon>Bamfordvirae</taxon>
        <taxon>Nucleocytoviricota</taxon>
        <taxon>Megaviricetes</taxon>
        <taxon>Imitervirales</taxon>
        <taxon>Mimiviridae</taxon>
        <taxon>Klosneuvirinae</taxon>
    </lineage>
</organism>
<name>A0A3G5A2K9_9VIRU</name>
<evidence type="ECO:0000313" key="1">
    <source>
        <dbReference type="EMBL" id="AYV81370.1"/>
    </source>
</evidence>
<gene>
    <name evidence="1" type="ORF">Harvfovirus30_2</name>
</gene>
<proteinExistence type="predicted"/>
<protein>
    <submittedName>
        <fullName evidence="1">Uncharacterized protein</fullName>
    </submittedName>
</protein>
<sequence>MDVSYNRSCIGNVGLKCNSSSSRFARQCFTLLKLIIFKNFHYSAMFTSPSEARTRRVAGTFQFEIHRVKTNACGHAE</sequence>